<keyword evidence="1" id="KW-0732">Signal</keyword>
<gene>
    <name evidence="3" type="ORF">GA0071312_0555</name>
    <name evidence="2" type="ORF">HLUCCO17_03395</name>
</gene>
<dbReference type="PATRIC" id="fig|1653334.4.peg.3282"/>
<keyword evidence="5" id="KW-1185">Reference proteome</keyword>
<organism evidence="2 4">
    <name type="scientific">Saliniramus fredricksonii</name>
    <dbReference type="NCBI Taxonomy" id="1653334"/>
    <lineage>
        <taxon>Bacteria</taxon>
        <taxon>Pseudomonadati</taxon>
        <taxon>Pseudomonadota</taxon>
        <taxon>Alphaproteobacteria</taxon>
        <taxon>Hyphomicrobiales</taxon>
        <taxon>Salinarimonadaceae</taxon>
        <taxon>Saliniramus</taxon>
    </lineage>
</organism>
<evidence type="ECO:0000256" key="1">
    <source>
        <dbReference type="SAM" id="SignalP"/>
    </source>
</evidence>
<comment type="caution">
    <text evidence="2">The sequence shown here is derived from an EMBL/GenBank/DDBJ whole genome shotgun (WGS) entry which is preliminary data.</text>
</comment>
<feature type="signal peptide" evidence="1">
    <location>
        <begin position="1"/>
        <end position="19"/>
    </location>
</feature>
<dbReference type="EMBL" id="FMBM01000001">
    <property type="protein sequence ID" value="SCC78900.1"/>
    <property type="molecule type" value="Genomic_DNA"/>
</dbReference>
<accession>A0A0P8BRK8</accession>
<dbReference type="AlphaFoldDB" id="A0A0P8BRK8"/>
<dbReference type="RefSeq" id="WP_238947062.1">
    <property type="nucleotide sequence ID" value="NZ_FMBM01000001.1"/>
</dbReference>
<name>A0A0P8BRK8_9HYPH</name>
<sequence>MRALGVVIMTVMLSLTAPFLPGSGMPAGVALAQTQSGESGTRFMFEGLGQPGGDPILQRQLLPQTGTMRLEAVFGETSTPIASGLIWRVFEDRFGEDRPVLVARSDDPRPEFRLIPGNYTVHVSYGYASATRRITMQWSDVAEVLRVSAGALAVRGIVSDNPVPPEQISYSVFVPVGEDEEGRLVAANVRGDEMVRLPAGSYHVVSTFGEANSIMRTDVDVETGQITEATLNHRAATVTLKLVGYAGGEAFAGTAFSVLTPGGDVVREAIGAFPSVTLAEGDYVVIARHDGAVYTRDFSVVTGLDRDIEVMAGQ</sequence>
<dbReference type="Proteomes" id="UP000182800">
    <property type="component" value="Unassembled WGS sequence"/>
</dbReference>
<dbReference type="EMBL" id="LJSX01000003">
    <property type="protein sequence ID" value="KPQ12223.1"/>
    <property type="molecule type" value="Genomic_DNA"/>
</dbReference>
<feature type="chain" id="PRO_5006148544" evidence="1">
    <location>
        <begin position="20"/>
        <end position="314"/>
    </location>
</feature>
<evidence type="ECO:0000313" key="5">
    <source>
        <dbReference type="Proteomes" id="UP000182800"/>
    </source>
</evidence>
<evidence type="ECO:0000313" key="3">
    <source>
        <dbReference type="EMBL" id="SCC78900.1"/>
    </source>
</evidence>
<dbReference type="STRING" id="1653334.GA0071312_0555"/>
<protein>
    <submittedName>
        <fullName evidence="2">Uncharacterized protein</fullName>
    </submittedName>
</protein>
<proteinExistence type="predicted"/>
<dbReference type="Proteomes" id="UP000050497">
    <property type="component" value="Unassembled WGS sequence"/>
</dbReference>
<evidence type="ECO:0000313" key="2">
    <source>
        <dbReference type="EMBL" id="KPQ12223.1"/>
    </source>
</evidence>
<reference evidence="2 4" key="1">
    <citation type="submission" date="2015-09" db="EMBL/GenBank/DDBJ databases">
        <title>Identification and resolution of microdiversity through metagenomic sequencing of parallel consortia.</title>
        <authorList>
            <person name="Nelson W.C."/>
            <person name="Romine M.F."/>
            <person name="Lindemann S.R."/>
        </authorList>
    </citation>
    <scope>NUCLEOTIDE SEQUENCE [LARGE SCALE GENOMIC DNA]</scope>
    <source>
        <strain evidence="2">HL-109</strain>
    </source>
</reference>
<evidence type="ECO:0000313" key="4">
    <source>
        <dbReference type="Proteomes" id="UP000050497"/>
    </source>
</evidence>
<reference evidence="3 5" key="2">
    <citation type="submission" date="2016-08" db="EMBL/GenBank/DDBJ databases">
        <authorList>
            <person name="Varghese N."/>
            <person name="Submissions Spin"/>
        </authorList>
    </citation>
    <scope>NUCLEOTIDE SEQUENCE [LARGE SCALE GENOMIC DNA]</scope>
    <source>
        <strain evidence="3 5">HL-109</strain>
    </source>
</reference>